<sequence>MNMNKTSIVILTYNKLEFTIDCIESIREYTTQGTYEIIVVDNASTDGSREWLSEQMDIITIFNDENYGFPKGCNQGIEVATGENILLLNNDVIVTTNWLDNLLLALNSSAEVGAVGAISNECTYYQNISVNYTNIEEMQEFAKKINIHNPSEWEQRIKLVGFCMLIKRGVINEIGILDEIFSPGNFEDDDYSFRIMQAGYRLLLCKDTFVHHHGHATFSVDSRSFYNILEQNALKFKEKWNFDSSDSANIRFDVVQLVDTSPLEPIKVLEVGCGCGGTLLEIKNRYKDADLYGIELNGNSAAIASLFANVSSSNVEHQLEYPENFFDYIILPDILEHLIDPWSVLKNLKKHLKNKGKLITSIPNVMHYSVLRDTLQGRWKYTEAGLLERTHLRFFTIYEIQEMFQDAGFVDLSYKGNIIPIPEEDEEFILKLGNLGGSSFEQQYRVYQWLVKAEKNDPIYTIGNSVKGVDLTSLQEMDFTEIVVLIKTNNLSSSEIITVVEEYAQEKQATYNLLAISLYNERMFDHIIPLLSQSLSIDSSHMETLYNLGHILYEANEKELALEYLQQIAVKDKATQDLINEIMSLY</sequence>
<dbReference type="InterPro" id="IPR001173">
    <property type="entry name" value="Glyco_trans_2-like"/>
</dbReference>
<accession>A0A850EKN3</accession>
<proteinExistence type="inferred from homology"/>
<keyword evidence="3" id="KW-0328">Glycosyltransferase</keyword>
<keyword evidence="7" id="KW-1185">Reference proteome</keyword>
<dbReference type="Pfam" id="PF00535">
    <property type="entry name" value="Glycos_transf_2"/>
    <property type="match status" value="1"/>
</dbReference>
<dbReference type="SUPFAM" id="SSF48452">
    <property type="entry name" value="TPR-like"/>
    <property type="match status" value="1"/>
</dbReference>
<evidence type="ECO:0000259" key="5">
    <source>
        <dbReference type="Pfam" id="PF00535"/>
    </source>
</evidence>
<comment type="similarity">
    <text evidence="2">Belongs to the glycosyltransferase 2 family.</text>
</comment>
<evidence type="ECO:0000256" key="3">
    <source>
        <dbReference type="ARBA" id="ARBA00022676"/>
    </source>
</evidence>
<dbReference type="CDD" id="cd04186">
    <property type="entry name" value="GT_2_like_c"/>
    <property type="match status" value="1"/>
</dbReference>
<dbReference type="AlphaFoldDB" id="A0A850EKN3"/>
<dbReference type="Gene3D" id="3.90.550.10">
    <property type="entry name" value="Spore Coat Polysaccharide Biosynthesis Protein SpsA, Chain A"/>
    <property type="match status" value="1"/>
</dbReference>
<keyword evidence="4 6" id="KW-0808">Transferase</keyword>
<organism evidence="6 7">
    <name type="scientific">Paenibacillus agri</name>
    <dbReference type="NCBI Taxonomy" id="2744309"/>
    <lineage>
        <taxon>Bacteria</taxon>
        <taxon>Bacillati</taxon>
        <taxon>Bacillota</taxon>
        <taxon>Bacilli</taxon>
        <taxon>Bacillales</taxon>
        <taxon>Paenibacillaceae</taxon>
        <taxon>Paenibacillus</taxon>
    </lineage>
</organism>
<evidence type="ECO:0000313" key="6">
    <source>
        <dbReference type="EMBL" id="NUU60946.1"/>
    </source>
</evidence>
<dbReference type="CDD" id="cd02440">
    <property type="entry name" value="AdoMet_MTases"/>
    <property type="match status" value="1"/>
</dbReference>
<feature type="domain" description="Glycosyltransferase 2-like" evidence="5">
    <location>
        <begin position="7"/>
        <end position="150"/>
    </location>
</feature>
<dbReference type="InterPro" id="IPR029044">
    <property type="entry name" value="Nucleotide-diphossugar_trans"/>
</dbReference>
<comment type="pathway">
    <text evidence="1">Cell wall biogenesis; cell wall polysaccharide biosynthesis.</text>
</comment>
<protein>
    <submittedName>
        <fullName evidence="6">Glycosyltransferase</fullName>
    </submittedName>
</protein>
<dbReference type="Gene3D" id="1.25.40.10">
    <property type="entry name" value="Tetratricopeptide repeat domain"/>
    <property type="match status" value="1"/>
</dbReference>
<evidence type="ECO:0000256" key="2">
    <source>
        <dbReference type="ARBA" id="ARBA00006739"/>
    </source>
</evidence>
<dbReference type="EMBL" id="JABWCS010000205">
    <property type="protein sequence ID" value="NUU60946.1"/>
    <property type="molecule type" value="Genomic_DNA"/>
</dbReference>
<dbReference type="GO" id="GO:0016757">
    <property type="term" value="F:glycosyltransferase activity"/>
    <property type="evidence" value="ECO:0007669"/>
    <property type="project" value="UniProtKB-KW"/>
</dbReference>
<evidence type="ECO:0000256" key="1">
    <source>
        <dbReference type="ARBA" id="ARBA00004776"/>
    </source>
</evidence>
<evidence type="ECO:0000256" key="4">
    <source>
        <dbReference type="ARBA" id="ARBA00022679"/>
    </source>
</evidence>
<dbReference type="InterPro" id="IPR029063">
    <property type="entry name" value="SAM-dependent_MTases_sf"/>
</dbReference>
<dbReference type="InterPro" id="IPR011990">
    <property type="entry name" value="TPR-like_helical_dom_sf"/>
</dbReference>
<dbReference type="SUPFAM" id="SSF53335">
    <property type="entry name" value="S-adenosyl-L-methionine-dependent methyltransferases"/>
    <property type="match status" value="1"/>
</dbReference>
<name>A0A850EKN3_9BACL</name>
<dbReference type="PANTHER" id="PTHR43179:SF12">
    <property type="entry name" value="GALACTOFURANOSYLTRANSFERASE GLFT2"/>
    <property type="match status" value="1"/>
</dbReference>
<dbReference type="SUPFAM" id="SSF53448">
    <property type="entry name" value="Nucleotide-diphospho-sugar transferases"/>
    <property type="match status" value="1"/>
</dbReference>
<gene>
    <name evidence="6" type="ORF">HPT30_11365</name>
</gene>
<dbReference type="PANTHER" id="PTHR43179">
    <property type="entry name" value="RHAMNOSYLTRANSFERASE WBBL"/>
    <property type="match status" value="1"/>
</dbReference>
<comment type="caution">
    <text evidence="6">The sequence shown here is derived from an EMBL/GenBank/DDBJ whole genome shotgun (WGS) entry which is preliminary data.</text>
</comment>
<dbReference type="Pfam" id="PF13489">
    <property type="entry name" value="Methyltransf_23"/>
    <property type="match status" value="1"/>
</dbReference>
<dbReference type="Gene3D" id="3.40.50.150">
    <property type="entry name" value="Vaccinia Virus protein VP39"/>
    <property type="match status" value="1"/>
</dbReference>
<reference evidence="6" key="1">
    <citation type="submission" date="2020-06" db="EMBL/GenBank/DDBJ databases">
        <title>Paenibacillus sp. nov., isolated from soil.</title>
        <authorList>
            <person name="Seo Y.L."/>
        </authorList>
    </citation>
    <scope>NUCLEOTIDE SEQUENCE [LARGE SCALE GENOMIC DNA]</scope>
    <source>
        <strain evidence="6">JW14</strain>
    </source>
</reference>
<evidence type="ECO:0000313" key="7">
    <source>
        <dbReference type="Proteomes" id="UP000564806"/>
    </source>
</evidence>
<dbReference type="Proteomes" id="UP000564806">
    <property type="component" value="Unassembled WGS sequence"/>
</dbReference>